<reference evidence="2" key="1">
    <citation type="journal article" date="2019" name="Int. J. Syst. Evol. Microbiol.">
        <title>The Global Catalogue of Microorganisms (GCM) 10K type strain sequencing project: providing services to taxonomists for standard genome sequencing and annotation.</title>
        <authorList>
            <consortium name="The Broad Institute Genomics Platform"/>
            <consortium name="The Broad Institute Genome Sequencing Center for Infectious Disease"/>
            <person name="Wu L."/>
            <person name="Ma J."/>
        </authorList>
    </citation>
    <scope>NUCLEOTIDE SEQUENCE [LARGE SCALE GENOMIC DNA]</scope>
    <source>
        <strain evidence="2">KCTC 42498</strain>
    </source>
</reference>
<protein>
    <submittedName>
        <fullName evidence="1">Acyl transferase</fullName>
    </submittedName>
</protein>
<evidence type="ECO:0000313" key="1">
    <source>
        <dbReference type="EMBL" id="MFD2512535.1"/>
    </source>
</evidence>
<accession>A0ABW5IGK9</accession>
<keyword evidence="2" id="KW-1185">Reference proteome</keyword>
<evidence type="ECO:0000313" key="2">
    <source>
        <dbReference type="Proteomes" id="UP001597544"/>
    </source>
</evidence>
<sequence length="331" mass="37677">MNFKAQFVHKLHQATEISFSELAMELYHYQAEHNPVYKLYLQNLGVATQGVKELTEIPFLPIEFFKTHEVKTDSFEAEVVFLSSGTTKQNRSKHLLSNLGWYTHNTKLIFEHFYGPLQDYVVLALLPSYLEQGGSSLVAMVDYFIKQTGQQEQGFYLHEHNRLLETLKLARARGKKVLLIGVSYALLDWAHKLQGQEDFSQVIIMETGGMKGRHREMIREELHAHLKQGFSVTAIHSEYGMTELLSQGYSKGEGIFWPGYSMRILLRDLNDPFDIGPGHRSGGINVIDLANVDSCAFVETKDIGRMHEDGSFEVLGRFDNSDIRGCNLLIS</sequence>
<proteinExistence type="predicted"/>
<gene>
    <name evidence="1" type="ORF">ACFSRY_01540</name>
</gene>
<dbReference type="GO" id="GO:0016740">
    <property type="term" value="F:transferase activity"/>
    <property type="evidence" value="ECO:0007669"/>
    <property type="project" value="UniProtKB-KW"/>
</dbReference>
<dbReference type="Proteomes" id="UP001597544">
    <property type="component" value="Unassembled WGS sequence"/>
</dbReference>
<name>A0ABW5IGK9_9BACT</name>
<dbReference type="RefSeq" id="WP_377502722.1">
    <property type="nucleotide sequence ID" value="NZ_JBHULU010000002.1"/>
</dbReference>
<dbReference type="EMBL" id="JBHULU010000002">
    <property type="protein sequence ID" value="MFD2512535.1"/>
    <property type="molecule type" value="Genomic_DNA"/>
</dbReference>
<comment type="caution">
    <text evidence="1">The sequence shown here is derived from an EMBL/GenBank/DDBJ whole genome shotgun (WGS) entry which is preliminary data.</text>
</comment>
<dbReference type="SUPFAM" id="SSF56801">
    <property type="entry name" value="Acetyl-CoA synthetase-like"/>
    <property type="match status" value="1"/>
</dbReference>
<organism evidence="1 2">
    <name type="scientific">Pontibacter locisalis</name>
    <dbReference type="NCBI Taxonomy" id="1719035"/>
    <lineage>
        <taxon>Bacteria</taxon>
        <taxon>Pseudomonadati</taxon>
        <taxon>Bacteroidota</taxon>
        <taxon>Cytophagia</taxon>
        <taxon>Cytophagales</taxon>
        <taxon>Hymenobacteraceae</taxon>
        <taxon>Pontibacter</taxon>
    </lineage>
</organism>
<keyword evidence="1" id="KW-0808">Transferase</keyword>